<dbReference type="CDD" id="cd16451">
    <property type="entry name" value="mRING_PEX12"/>
    <property type="match status" value="1"/>
</dbReference>
<keyword evidence="8" id="KW-0863">Zinc-finger</keyword>
<evidence type="ECO:0000256" key="9">
    <source>
        <dbReference type="ARBA" id="ARBA00022833"/>
    </source>
</evidence>
<evidence type="ECO:0000256" key="16">
    <source>
        <dbReference type="SAM" id="Phobius"/>
    </source>
</evidence>
<dbReference type="InterPro" id="IPR013083">
    <property type="entry name" value="Znf_RING/FYVE/PHD"/>
</dbReference>
<dbReference type="GO" id="GO:0016558">
    <property type="term" value="P:protein import into peroxisome matrix"/>
    <property type="evidence" value="ECO:0007669"/>
    <property type="project" value="UniProtKB-UniRule"/>
</dbReference>
<reference evidence="18" key="1">
    <citation type="submission" date="2013-11" db="EMBL/GenBank/DDBJ databases">
        <authorList>
            <person name="Sternberg P."/>
            <person name="Dillman A."/>
            <person name="Macchietto M."/>
        </authorList>
    </citation>
    <scope>NUCLEOTIDE SEQUENCE</scope>
    <source>
        <strain evidence="18">ALL</strain>
    </source>
</reference>
<feature type="transmembrane region" description="Helical" evidence="16">
    <location>
        <begin position="165"/>
        <end position="186"/>
    </location>
</feature>
<feature type="transmembrane region" description="Helical" evidence="16">
    <location>
        <begin position="230"/>
        <end position="255"/>
    </location>
</feature>
<gene>
    <name evidence="18" type="ORF">L596_015104</name>
</gene>
<keyword evidence="6 16" id="KW-0812">Transmembrane</keyword>
<dbReference type="PANTHER" id="PTHR12888">
    <property type="entry name" value="PEROXISOME ASSEMBLY PROTEIN 12 PEROXIN-12"/>
    <property type="match status" value="1"/>
</dbReference>
<sequence length="352" mass="40723">MASTTGNSALHGAFLSQNQQNQVGTQPSIFDLLAQESLMGSLKPSLKHLVNFLAFAYPGRFRHCNAYFEELYTSFSFLMENYFLSKYGATFAENFYSMKRISTETEKPVSEWRERAKTLAIVVVLPYIRDKIDKYHEKINRVIESIPPSSNEPFKFKLYRLFAKVYPWIKSFFGVWGIVLQLGYILSRSRIHSPALWFAKAYLEKLTPADLEAFGSIPAYLQQTGFFNRIWRILLSIPGLMSRLFAYGLFFIQFLDYFYSSDLSKQFSANSIRSSVPPQPHKKLQESSVLMLETNKCPLCLKQREVDTALSVSGYVFCYKCIYDYLRREHSCPVTQIPARTTHLVRLYANSR</sequence>
<comment type="similarity">
    <text evidence="3 15">Belongs to the pex2/pex10/pex12 family.</text>
</comment>
<dbReference type="SUPFAM" id="SSF57850">
    <property type="entry name" value="RING/U-box"/>
    <property type="match status" value="1"/>
</dbReference>
<keyword evidence="7" id="KW-0479">Metal-binding</keyword>
<dbReference type="OrthoDB" id="107372at2759"/>
<evidence type="ECO:0000256" key="15">
    <source>
        <dbReference type="PIRNR" id="PIRNR038074"/>
    </source>
</evidence>
<dbReference type="PANTHER" id="PTHR12888:SF0">
    <property type="entry name" value="PEROXISOME ASSEMBLY PROTEIN 12"/>
    <property type="match status" value="1"/>
</dbReference>
<dbReference type="InterPro" id="IPR006845">
    <property type="entry name" value="Pex_N"/>
</dbReference>
<comment type="caution">
    <text evidence="18">The sequence shown here is derived from an EMBL/GenBank/DDBJ whole genome shotgun (WGS) entry which is preliminary data.</text>
</comment>
<evidence type="ECO:0000313" key="18">
    <source>
        <dbReference type="EMBL" id="TKR81189.1"/>
    </source>
</evidence>
<dbReference type="Pfam" id="PF04757">
    <property type="entry name" value="Pex2_Pex12"/>
    <property type="match status" value="1"/>
</dbReference>
<evidence type="ECO:0000256" key="10">
    <source>
        <dbReference type="ARBA" id="ARBA00022927"/>
    </source>
</evidence>
<evidence type="ECO:0000256" key="14">
    <source>
        <dbReference type="ARBA" id="ARBA00029692"/>
    </source>
</evidence>
<evidence type="ECO:0000256" key="3">
    <source>
        <dbReference type="ARBA" id="ARBA00008704"/>
    </source>
</evidence>
<evidence type="ECO:0000256" key="2">
    <source>
        <dbReference type="ARBA" id="ARBA00004906"/>
    </source>
</evidence>
<evidence type="ECO:0000259" key="17">
    <source>
        <dbReference type="Pfam" id="PF04757"/>
    </source>
</evidence>
<dbReference type="GO" id="GO:0008270">
    <property type="term" value="F:zinc ion binding"/>
    <property type="evidence" value="ECO:0007669"/>
    <property type="project" value="UniProtKB-KW"/>
</dbReference>
<keyword evidence="5" id="KW-0813">Transport</keyword>
<comment type="pathway">
    <text evidence="2">Protein modification; protein ubiquitination.</text>
</comment>
<organism evidence="18">
    <name type="scientific">Steinernema carpocapsae</name>
    <name type="common">Entomopathogenic nematode</name>
    <dbReference type="NCBI Taxonomy" id="34508"/>
    <lineage>
        <taxon>Eukaryota</taxon>
        <taxon>Metazoa</taxon>
        <taxon>Ecdysozoa</taxon>
        <taxon>Nematoda</taxon>
        <taxon>Chromadorea</taxon>
        <taxon>Rhabditida</taxon>
        <taxon>Tylenchina</taxon>
        <taxon>Panagrolaimomorpha</taxon>
        <taxon>Strongyloidoidea</taxon>
        <taxon>Steinernematidae</taxon>
        <taxon>Steinernema</taxon>
    </lineage>
</organism>
<reference evidence="18" key="2">
    <citation type="journal article" date="2015" name="Genome Biol.">
        <title>Comparative genomics of Steinernema reveals deeply conserved gene regulatory networks.</title>
        <authorList>
            <person name="Dillman A.R."/>
            <person name="Macchietto M."/>
            <person name="Porter C.F."/>
            <person name="Rogers A."/>
            <person name="Williams B."/>
            <person name="Antoshechkin I."/>
            <person name="Lee M.M."/>
            <person name="Goodwin Z."/>
            <person name="Lu X."/>
            <person name="Lewis E.E."/>
            <person name="Goodrich-Blair H."/>
            <person name="Stock S.P."/>
            <person name="Adams B.J."/>
            <person name="Sternberg P.W."/>
            <person name="Mortazavi A."/>
        </authorList>
    </citation>
    <scope>NUCLEOTIDE SEQUENCE [LARGE SCALE GENOMIC DNA]</scope>
    <source>
        <strain evidence="18">ALL</strain>
    </source>
</reference>
<feature type="domain" description="Pex N-terminal" evidence="17">
    <location>
        <begin position="35"/>
        <end position="261"/>
    </location>
</feature>
<dbReference type="GO" id="GO:0006513">
    <property type="term" value="P:protein monoubiquitination"/>
    <property type="evidence" value="ECO:0007669"/>
    <property type="project" value="TreeGrafter"/>
</dbReference>
<reference evidence="18" key="3">
    <citation type="journal article" date="2019" name="G3 (Bethesda)">
        <title>Hybrid Assembly of the Genome of the Entomopathogenic Nematode Steinernema carpocapsae Identifies the X-Chromosome.</title>
        <authorList>
            <person name="Serra L."/>
            <person name="Macchietto M."/>
            <person name="Macias-Munoz A."/>
            <person name="McGill C.J."/>
            <person name="Rodriguez I.M."/>
            <person name="Rodriguez B."/>
            <person name="Murad R."/>
            <person name="Mortazavi A."/>
        </authorList>
    </citation>
    <scope>NUCLEOTIDE SEQUENCE</scope>
    <source>
        <strain evidence="18">ALL</strain>
    </source>
</reference>
<dbReference type="GO" id="GO:1990429">
    <property type="term" value="C:peroxisomal importomer complex"/>
    <property type="evidence" value="ECO:0007669"/>
    <property type="project" value="TreeGrafter"/>
</dbReference>
<dbReference type="Gene3D" id="3.30.40.10">
    <property type="entry name" value="Zinc/RING finger domain, C3HC4 (zinc finger)"/>
    <property type="match status" value="1"/>
</dbReference>
<evidence type="ECO:0000256" key="7">
    <source>
        <dbReference type="ARBA" id="ARBA00022723"/>
    </source>
</evidence>
<evidence type="ECO:0000256" key="13">
    <source>
        <dbReference type="ARBA" id="ARBA00023140"/>
    </source>
</evidence>
<dbReference type="PIRSF" id="PIRSF038074">
    <property type="entry name" value="Peroxisome_assembly_p12"/>
    <property type="match status" value="1"/>
</dbReference>
<proteinExistence type="inferred from homology"/>
<keyword evidence="13 15" id="KW-0576">Peroxisome</keyword>
<evidence type="ECO:0000256" key="4">
    <source>
        <dbReference type="ARBA" id="ARBA00018980"/>
    </source>
</evidence>
<evidence type="ECO:0000256" key="5">
    <source>
        <dbReference type="ARBA" id="ARBA00022448"/>
    </source>
</evidence>
<dbReference type="GO" id="GO:0005778">
    <property type="term" value="C:peroxisomal membrane"/>
    <property type="evidence" value="ECO:0007669"/>
    <property type="project" value="UniProtKB-SubCell"/>
</dbReference>
<keyword evidence="12 15" id="KW-0472">Membrane</keyword>
<dbReference type="STRING" id="34508.A0A4U5NDZ8"/>
<keyword evidence="11 16" id="KW-1133">Transmembrane helix</keyword>
<comment type="subcellular location">
    <subcellularLocation>
        <location evidence="1">Peroxisome membrane</location>
        <topology evidence="1">Multi-pass membrane protein</topology>
    </subcellularLocation>
</comment>
<dbReference type="EMBL" id="AZBU02000004">
    <property type="protein sequence ID" value="TKR81189.1"/>
    <property type="molecule type" value="Genomic_DNA"/>
</dbReference>
<comment type="function">
    <text evidence="15">Component of a retrotranslocation channel required for peroxisome organization by mediating export of the PEX5 receptor from peroxisomes to the cytosol, thereby promoting PEX5 recycling.</text>
</comment>
<name>A0A4U5NDZ8_STECR</name>
<accession>A0A4U5NDZ8</accession>
<evidence type="ECO:0000256" key="1">
    <source>
        <dbReference type="ARBA" id="ARBA00004585"/>
    </source>
</evidence>
<keyword evidence="9" id="KW-0862">Zinc</keyword>
<keyword evidence="10" id="KW-0653">Protein transport</keyword>
<dbReference type="AlphaFoldDB" id="A0A4U5NDZ8"/>
<dbReference type="InterPro" id="IPR017375">
    <property type="entry name" value="PEX12"/>
</dbReference>
<evidence type="ECO:0000256" key="12">
    <source>
        <dbReference type="ARBA" id="ARBA00023136"/>
    </source>
</evidence>
<protein>
    <recommendedName>
        <fullName evidence="4 15">Peroxisome assembly protein 12</fullName>
    </recommendedName>
    <alternativeName>
        <fullName evidence="14 15">Peroxin-12</fullName>
    </alternativeName>
</protein>
<evidence type="ECO:0000256" key="11">
    <source>
        <dbReference type="ARBA" id="ARBA00022989"/>
    </source>
</evidence>
<dbReference type="GO" id="GO:0004842">
    <property type="term" value="F:ubiquitin-protein transferase activity"/>
    <property type="evidence" value="ECO:0007669"/>
    <property type="project" value="TreeGrafter"/>
</dbReference>
<evidence type="ECO:0000256" key="6">
    <source>
        <dbReference type="ARBA" id="ARBA00022692"/>
    </source>
</evidence>
<evidence type="ECO:0000256" key="8">
    <source>
        <dbReference type="ARBA" id="ARBA00022771"/>
    </source>
</evidence>